<evidence type="ECO:0000259" key="3">
    <source>
        <dbReference type="PROSITE" id="PS51186"/>
    </source>
</evidence>
<dbReference type="InterPro" id="IPR050832">
    <property type="entry name" value="Bact_Acetyltransf"/>
</dbReference>
<dbReference type="Proteomes" id="UP001596303">
    <property type="component" value="Unassembled WGS sequence"/>
</dbReference>
<dbReference type="SUPFAM" id="SSF55729">
    <property type="entry name" value="Acyl-CoA N-acyltransferases (Nat)"/>
    <property type="match status" value="1"/>
</dbReference>
<evidence type="ECO:0000256" key="2">
    <source>
        <dbReference type="ARBA" id="ARBA00023315"/>
    </source>
</evidence>
<reference evidence="5" key="1">
    <citation type="journal article" date="2019" name="Int. J. Syst. Evol. Microbiol.">
        <title>The Global Catalogue of Microorganisms (GCM) 10K type strain sequencing project: providing services to taxonomists for standard genome sequencing and annotation.</title>
        <authorList>
            <consortium name="The Broad Institute Genomics Platform"/>
            <consortium name="The Broad Institute Genome Sequencing Center for Infectious Disease"/>
            <person name="Wu L."/>
            <person name="Ma J."/>
        </authorList>
    </citation>
    <scope>NUCLEOTIDE SEQUENCE [LARGE SCALE GENOMIC DNA]</scope>
    <source>
        <strain evidence="5">CGMCC-1.15741</strain>
    </source>
</reference>
<evidence type="ECO:0000256" key="1">
    <source>
        <dbReference type="ARBA" id="ARBA00022679"/>
    </source>
</evidence>
<feature type="domain" description="N-acetyltransferase" evidence="3">
    <location>
        <begin position="10"/>
        <end position="177"/>
    </location>
</feature>
<proteinExistence type="predicted"/>
<comment type="caution">
    <text evidence="4">The sequence shown here is derived from an EMBL/GenBank/DDBJ whole genome shotgun (WGS) entry which is preliminary data.</text>
</comment>
<keyword evidence="2" id="KW-0012">Acyltransferase</keyword>
<keyword evidence="5" id="KW-1185">Reference proteome</keyword>
<gene>
    <name evidence="4" type="ORF">ACFQDM_10520</name>
</gene>
<evidence type="ECO:0000313" key="4">
    <source>
        <dbReference type="EMBL" id="MFC6198518.1"/>
    </source>
</evidence>
<protein>
    <submittedName>
        <fullName evidence="4">GNAT family N-acetyltransferase</fullName>
    </submittedName>
</protein>
<dbReference type="Pfam" id="PF00583">
    <property type="entry name" value="Acetyltransf_1"/>
    <property type="match status" value="1"/>
</dbReference>
<dbReference type="InterPro" id="IPR000182">
    <property type="entry name" value="GNAT_dom"/>
</dbReference>
<dbReference type="InterPro" id="IPR016181">
    <property type="entry name" value="Acyl_CoA_acyltransferase"/>
</dbReference>
<dbReference type="RefSeq" id="WP_377378795.1">
    <property type="nucleotide sequence ID" value="NZ_JBHSSW010000012.1"/>
</dbReference>
<dbReference type="CDD" id="cd04301">
    <property type="entry name" value="NAT_SF"/>
    <property type="match status" value="1"/>
</dbReference>
<accession>A0ABW1SAV1</accession>
<name>A0ABW1SAV1_9PROT</name>
<dbReference type="EMBL" id="JBHSSW010000012">
    <property type="protein sequence ID" value="MFC6198518.1"/>
    <property type="molecule type" value="Genomic_DNA"/>
</dbReference>
<dbReference type="PROSITE" id="PS51186">
    <property type="entry name" value="GNAT"/>
    <property type="match status" value="1"/>
</dbReference>
<evidence type="ECO:0000313" key="5">
    <source>
        <dbReference type="Proteomes" id="UP001596303"/>
    </source>
</evidence>
<organism evidence="4 5">
    <name type="scientific">Ponticaulis profundi</name>
    <dbReference type="NCBI Taxonomy" id="2665222"/>
    <lineage>
        <taxon>Bacteria</taxon>
        <taxon>Pseudomonadati</taxon>
        <taxon>Pseudomonadota</taxon>
        <taxon>Alphaproteobacteria</taxon>
        <taxon>Hyphomonadales</taxon>
        <taxon>Hyphomonadaceae</taxon>
        <taxon>Ponticaulis</taxon>
    </lineage>
</organism>
<dbReference type="PANTHER" id="PTHR43877">
    <property type="entry name" value="AMINOALKYLPHOSPHONATE N-ACETYLTRANSFERASE-RELATED-RELATED"/>
    <property type="match status" value="1"/>
</dbReference>
<sequence length="185" mass="20446">MTQAHSSKELIIERAEWQDAPALAELGAKTFTDKFGHLYSAENLSRFLAESHSQAAYEALLSDADTALWVSRDSDGKLAAYAVAARGTSLPIDGDASGAMEIKRLYVDQTYQGAGLGRQLMDVMLAWISEAGDRPIYLSVYKYNDGAQRFYQRYGFSEVKEITFLVGDHVDPELLYGRPDSAGDF</sequence>
<keyword evidence="1" id="KW-0808">Transferase</keyword>
<dbReference type="Gene3D" id="3.40.630.30">
    <property type="match status" value="1"/>
</dbReference>